<dbReference type="SUPFAM" id="SSF52540">
    <property type="entry name" value="P-loop containing nucleoside triphosphate hydrolases"/>
    <property type="match status" value="1"/>
</dbReference>
<dbReference type="NCBIfam" id="TIGR00174">
    <property type="entry name" value="miaA"/>
    <property type="match status" value="1"/>
</dbReference>
<comment type="cofactor">
    <cofactor evidence="1 10">
        <name>Mg(2+)</name>
        <dbReference type="ChEBI" id="CHEBI:18420"/>
    </cofactor>
</comment>
<keyword evidence="6 10" id="KW-0547">Nucleotide-binding</keyword>
<evidence type="ECO:0000256" key="2">
    <source>
        <dbReference type="ARBA" id="ARBA00003213"/>
    </source>
</evidence>
<dbReference type="RefSeq" id="WP_338516037.1">
    <property type="nucleotide sequence ID" value="NZ_CP135137.1"/>
</dbReference>
<feature type="region of interest" description="Interaction with substrate tRNA" evidence="10">
    <location>
        <begin position="36"/>
        <end position="39"/>
    </location>
</feature>
<evidence type="ECO:0000256" key="12">
    <source>
        <dbReference type="RuleBase" id="RU003784"/>
    </source>
</evidence>
<gene>
    <name evidence="10 14" type="primary">miaA</name>
    <name evidence="14" type="ORF">RQL39_02100</name>
</gene>
<comment type="function">
    <text evidence="2 10 12">Catalyzes the transfer of a dimethylallyl group onto the adenine at position 37 in tRNAs that read codons beginning with uridine, leading to the formation of N6-(dimethylallyl)adenosine (i(6)A).</text>
</comment>
<evidence type="ECO:0000256" key="8">
    <source>
        <dbReference type="ARBA" id="ARBA00022842"/>
    </source>
</evidence>
<comment type="subunit">
    <text evidence="10">Monomer.</text>
</comment>
<evidence type="ECO:0000313" key="15">
    <source>
        <dbReference type="Proteomes" id="UP001368618"/>
    </source>
</evidence>
<keyword evidence="5 10" id="KW-0819">tRNA processing</keyword>
<feature type="binding site" evidence="10">
    <location>
        <begin position="11"/>
        <end position="18"/>
    </location>
    <ligand>
        <name>ATP</name>
        <dbReference type="ChEBI" id="CHEBI:30616"/>
    </ligand>
</feature>
<name>A0ABZ2GVH0_9GAMM</name>
<dbReference type="Gene3D" id="3.40.50.300">
    <property type="entry name" value="P-loop containing nucleotide triphosphate hydrolases"/>
    <property type="match status" value="1"/>
</dbReference>
<dbReference type="EMBL" id="CP135137">
    <property type="protein sequence ID" value="WWR11463.1"/>
    <property type="molecule type" value="Genomic_DNA"/>
</dbReference>
<feature type="site" description="Interaction with substrate tRNA" evidence="10">
    <location>
        <position position="124"/>
    </location>
</feature>
<comment type="catalytic activity">
    <reaction evidence="9 10 11">
        <text>adenosine(37) in tRNA + dimethylallyl diphosphate = N(6)-dimethylallyladenosine(37) in tRNA + diphosphate</text>
        <dbReference type="Rhea" id="RHEA:26482"/>
        <dbReference type="Rhea" id="RHEA-COMP:10162"/>
        <dbReference type="Rhea" id="RHEA-COMP:10375"/>
        <dbReference type="ChEBI" id="CHEBI:33019"/>
        <dbReference type="ChEBI" id="CHEBI:57623"/>
        <dbReference type="ChEBI" id="CHEBI:74411"/>
        <dbReference type="ChEBI" id="CHEBI:74415"/>
        <dbReference type="EC" id="2.5.1.75"/>
    </reaction>
</comment>
<evidence type="ECO:0000256" key="6">
    <source>
        <dbReference type="ARBA" id="ARBA00022741"/>
    </source>
</evidence>
<accession>A0ABZ2GVH0</accession>
<evidence type="ECO:0000256" key="3">
    <source>
        <dbReference type="ARBA" id="ARBA00005842"/>
    </source>
</evidence>
<dbReference type="PANTHER" id="PTHR11088">
    <property type="entry name" value="TRNA DIMETHYLALLYLTRANSFERASE"/>
    <property type="match status" value="1"/>
</dbReference>
<dbReference type="HAMAP" id="MF_00185">
    <property type="entry name" value="IPP_trans"/>
    <property type="match status" value="1"/>
</dbReference>
<comment type="caution">
    <text evidence="10">Lacks conserved residue(s) required for the propagation of feature annotation.</text>
</comment>
<protein>
    <recommendedName>
        <fullName evidence="10">tRNA dimethylallyltransferase</fullName>
        <ecNumber evidence="10">2.5.1.75</ecNumber>
    </recommendedName>
    <alternativeName>
        <fullName evidence="10">Dimethylallyl diphosphate:tRNA dimethylallyltransferase</fullName>
        <shortName evidence="10">DMAPP:tRNA dimethylallyltransferase</shortName>
        <shortName evidence="10">DMATase</shortName>
    </alternativeName>
    <alternativeName>
        <fullName evidence="10">Isopentenyl-diphosphate:tRNA isopentenyltransferase</fullName>
        <shortName evidence="10">IPP transferase</shortName>
        <shortName evidence="10">IPPT</shortName>
        <shortName evidence="10">IPTase</shortName>
    </alternativeName>
</protein>
<dbReference type="InterPro" id="IPR027417">
    <property type="entry name" value="P-loop_NTPase"/>
</dbReference>
<sequence length="315" mass="37273">MKLPTVFCLMGPTASGKTFLAISLYRKFPFEIISVDSGMVYKEINIGTNKPSNRLLSKYPHYLVNILNPYEYYSVAKFYNDVLLCIENILGKNKIPLLVGGAMMYFNVLQNGLCYSPDCSDSVRIYVLCKAKKYGWNYLYEKLKNIDPLFASKICSNDKKRIQRGLEVYYFTGKPLSYFFLKKSDVKYNFINLILYPENRFWLYKRISVRFLKMLSKNLVGEVNELIVKWKLSLSSPVMKLIGYRQVIEYLLGYYSYKSMCNKGIRFTCRLAKKQLTWLRHWSKNSYFFYCDKSNVYTLLMKKIQDLLFKYNFLY</sequence>
<feature type="binding site" evidence="10">
    <location>
        <begin position="13"/>
        <end position="18"/>
    </location>
    <ligand>
        <name>substrate</name>
    </ligand>
</feature>
<dbReference type="EC" id="2.5.1.75" evidence="10"/>
<evidence type="ECO:0000256" key="7">
    <source>
        <dbReference type="ARBA" id="ARBA00022840"/>
    </source>
</evidence>
<keyword evidence="4 10" id="KW-0808">Transferase</keyword>
<dbReference type="InterPro" id="IPR018022">
    <property type="entry name" value="IPT"/>
</dbReference>
<evidence type="ECO:0000313" key="14">
    <source>
        <dbReference type="EMBL" id="WWR11463.1"/>
    </source>
</evidence>
<dbReference type="Gene3D" id="1.10.20.140">
    <property type="match status" value="1"/>
</dbReference>
<keyword evidence="7 10" id="KW-0067">ATP-binding</keyword>
<dbReference type="InterPro" id="IPR039657">
    <property type="entry name" value="Dimethylallyltransferase"/>
</dbReference>
<proteinExistence type="inferred from homology"/>
<evidence type="ECO:0000256" key="4">
    <source>
        <dbReference type="ARBA" id="ARBA00022679"/>
    </source>
</evidence>
<dbReference type="GO" id="GO:0052381">
    <property type="term" value="F:tRNA dimethylallyltransferase activity"/>
    <property type="evidence" value="ECO:0007669"/>
    <property type="project" value="UniProtKB-EC"/>
</dbReference>
<evidence type="ECO:0000256" key="5">
    <source>
        <dbReference type="ARBA" id="ARBA00022694"/>
    </source>
</evidence>
<evidence type="ECO:0000256" key="10">
    <source>
        <dbReference type="HAMAP-Rule" id="MF_00185"/>
    </source>
</evidence>
<evidence type="ECO:0000256" key="11">
    <source>
        <dbReference type="RuleBase" id="RU003783"/>
    </source>
</evidence>
<evidence type="ECO:0000256" key="9">
    <source>
        <dbReference type="ARBA" id="ARBA00049563"/>
    </source>
</evidence>
<comment type="similarity">
    <text evidence="3 10 13">Belongs to the IPP transferase family.</text>
</comment>
<keyword evidence="8 10" id="KW-0460">Magnesium</keyword>
<keyword evidence="15" id="KW-1185">Reference proteome</keyword>
<evidence type="ECO:0000256" key="13">
    <source>
        <dbReference type="RuleBase" id="RU003785"/>
    </source>
</evidence>
<dbReference type="Proteomes" id="UP001368618">
    <property type="component" value="Chromosome"/>
</dbReference>
<evidence type="ECO:0000256" key="1">
    <source>
        <dbReference type="ARBA" id="ARBA00001946"/>
    </source>
</evidence>
<dbReference type="PANTHER" id="PTHR11088:SF60">
    <property type="entry name" value="TRNA DIMETHYLALLYLTRANSFERASE"/>
    <property type="match status" value="1"/>
</dbReference>
<dbReference type="Pfam" id="PF01715">
    <property type="entry name" value="IPPT"/>
    <property type="match status" value="1"/>
</dbReference>
<organism evidence="14 15">
    <name type="scientific">Candidatus Legionella polyplacis</name>
    <dbReference type="NCBI Taxonomy" id="2005262"/>
    <lineage>
        <taxon>Bacteria</taxon>
        <taxon>Pseudomonadati</taxon>
        <taxon>Pseudomonadota</taxon>
        <taxon>Gammaproteobacteria</taxon>
        <taxon>Legionellales</taxon>
        <taxon>Legionellaceae</taxon>
        <taxon>Legionella</taxon>
    </lineage>
</organism>
<reference evidence="14" key="1">
    <citation type="submission" date="2023-09" db="EMBL/GenBank/DDBJ databases">
        <title>Genomes of two closely related lineages of the louse Polyplax serrata with different host specificities.</title>
        <authorList>
            <person name="Martinu J."/>
            <person name="Tarabai H."/>
            <person name="Stefka J."/>
            <person name="Hypsa V."/>
        </authorList>
    </citation>
    <scope>NUCLEOTIDE SEQUENCE [LARGE SCALE GENOMIC DNA]</scope>
    <source>
        <strain evidence="14">98ZLc_SE</strain>
    </source>
</reference>